<keyword evidence="4" id="KW-1185">Reference proteome</keyword>
<name>A0AAV3S6E0_9EURY</name>
<dbReference type="NCBIfam" id="NF011470">
    <property type="entry name" value="PRK14887.1"/>
    <property type="match status" value="1"/>
</dbReference>
<evidence type="ECO:0000313" key="4">
    <source>
        <dbReference type="Proteomes" id="UP001500837"/>
    </source>
</evidence>
<proteinExistence type="inferred from homology"/>
<protein>
    <submittedName>
        <fullName evidence="3">KEOPS complex subunit Pcc1</fullName>
    </submittedName>
</protein>
<comment type="similarity">
    <text evidence="1">Belongs to the CTAG/PCC1 family.</text>
</comment>
<evidence type="ECO:0000256" key="1">
    <source>
        <dbReference type="ARBA" id="ARBA00007073"/>
    </source>
</evidence>
<feature type="region of interest" description="Disordered" evidence="2">
    <location>
        <begin position="1"/>
        <end position="34"/>
    </location>
</feature>
<organism evidence="3 4">
    <name type="scientific">Halarchaeum salinum</name>
    <dbReference type="NCBI Taxonomy" id="489912"/>
    <lineage>
        <taxon>Archaea</taxon>
        <taxon>Methanobacteriati</taxon>
        <taxon>Methanobacteriota</taxon>
        <taxon>Stenosarchaea group</taxon>
        <taxon>Halobacteria</taxon>
        <taxon>Halobacteriales</taxon>
        <taxon>Halobacteriaceae</taxon>
    </lineage>
</organism>
<evidence type="ECO:0000256" key="2">
    <source>
        <dbReference type="SAM" id="MobiDB-lite"/>
    </source>
</evidence>
<evidence type="ECO:0000313" key="3">
    <source>
        <dbReference type="EMBL" id="GAA0297531.1"/>
    </source>
</evidence>
<gene>
    <name evidence="3" type="ORF">GCM10009066_09790</name>
</gene>
<reference evidence="3 4" key="1">
    <citation type="journal article" date="2019" name="Int. J. Syst. Evol. Microbiol.">
        <title>The Global Catalogue of Microorganisms (GCM) 10K type strain sequencing project: providing services to taxonomists for standard genome sequencing and annotation.</title>
        <authorList>
            <consortium name="The Broad Institute Genomics Platform"/>
            <consortium name="The Broad Institute Genome Sequencing Center for Infectious Disease"/>
            <person name="Wu L."/>
            <person name="Ma J."/>
        </authorList>
    </citation>
    <scope>NUCLEOTIDE SEQUENCE [LARGE SCALE GENOMIC DNA]</scope>
    <source>
        <strain evidence="3 4">JCM 16330</strain>
    </source>
</reference>
<dbReference type="Pfam" id="PF09341">
    <property type="entry name" value="Pcc1"/>
    <property type="match status" value="1"/>
</dbReference>
<dbReference type="RefSeq" id="WP_211312531.1">
    <property type="nucleotide sequence ID" value="NZ_BAAABL010000039.1"/>
</dbReference>
<accession>A0AAV3S6E0</accession>
<dbReference type="AlphaFoldDB" id="A0AAV3S6E0"/>
<comment type="caution">
    <text evidence="3">The sequence shown here is derived from an EMBL/GenBank/DDBJ whole genome shotgun (WGS) entry which is preliminary data.</text>
</comment>
<dbReference type="InterPro" id="IPR015419">
    <property type="entry name" value="CTAG/Pcc1"/>
</dbReference>
<dbReference type="Proteomes" id="UP001500837">
    <property type="component" value="Unassembled WGS sequence"/>
</dbReference>
<dbReference type="EMBL" id="BAAABL010000039">
    <property type="protein sequence ID" value="GAA0297531.1"/>
    <property type="molecule type" value="Genomic_DNA"/>
</dbReference>
<sequence>MSDAGRSATVRTAHDDAELIANAVRPDNTESMTTRVDDDTVVTTIEREDTSGLRATTDDYVVNVTVANEVAQHANRHMTHNI</sequence>